<dbReference type="InterPro" id="IPR017853">
    <property type="entry name" value="GH"/>
</dbReference>
<dbReference type="PANTHER" id="PTHR31297">
    <property type="entry name" value="GLUCAN ENDO-1,6-BETA-GLUCOSIDASE B"/>
    <property type="match status" value="1"/>
</dbReference>
<dbReference type="PANTHER" id="PTHR31297:SF17">
    <property type="entry name" value="ENDOGLUCANASE"/>
    <property type="match status" value="1"/>
</dbReference>
<dbReference type="Pfam" id="PF00150">
    <property type="entry name" value="Cellulase"/>
    <property type="match status" value="1"/>
</dbReference>
<dbReference type="GO" id="GO:0005576">
    <property type="term" value="C:extracellular region"/>
    <property type="evidence" value="ECO:0007669"/>
    <property type="project" value="TreeGrafter"/>
</dbReference>
<evidence type="ECO:0000313" key="7">
    <source>
        <dbReference type="Proteomes" id="UP000230790"/>
    </source>
</evidence>
<dbReference type="InterPro" id="IPR018087">
    <property type="entry name" value="Glyco_hydro_5_CS"/>
</dbReference>
<dbReference type="AlphaFoldDB" id="A0A2M8QCY6"/>
<comment type="caution">
    <text evidence="6">The sequence shown here is derived from an EMBL/GenBank/DDBJ whole genome shotgun (WGS) entry which is preliminary data.</text>
</comment>
<organism evidence="6 7">
    <name type="scientific">Candidatus Thermofonsia Clade 3 bacterium</name>
    <dbReference type="NCBI Taxonomy" id="2364212"/>
    <lineage>
        <taxon>Bacteria</taxon>
        <taxon>Bacillati</taxon>
        <taxon>Chloroflexota</taxon>
        <taxon>Candidatus Thermofontia</taxon>
        <taxon>Candidatus Thermofonsia Clade 3</taxon>
    </lineage>
</organism>
<protein>
    <submittedName>
        <fullName evidence="6">Endoglucanase</fullName>
    </submittedName>
</protein>
<keyword evidence="2 4" id="KW-0378">Hydrolase</keyword>
<evidence type="ECO:0000256" key="2">
    <source>
        <dbReference type="ARBA" id="ARBA00022801"/>
    </source>
</evidence>
<dbReference type="GO" id="GO:0008422">
    <property type="term" value="F:beta-glucosidase activity"/>
    <property type="evidence" value="ECO:0007669"/>
    <property type="project" value="TreeGrafter"/>
</dbReference>
<evidence type="ECO:0000256" key="4">
    <source>
        <dbReference type="RuleBase" id="RU361153"/>
    </source>
</evidence>
<keyword evidence="1" id="KW-0732">Signal</keyword>
<evidence type="ECO:0000256" key="1">
    <source>
        <dbReference type="ARBA" id="ARBA00022729"/>
    </source>
</evidence>
<keyword evidence="3 4" id="KW-0326">Glycosidase</keyword>
<dbReference type="GO" id="GO:0009251">
    <property type="term" value="P:glucan catabolic process"/>
    <property type="evidence" value="ECO:0007669"/>
    <property type="project" value="TreeGrafter"/>
</dbReference>
<evidence type="ECO:0000259" key="5">
    <source>
        <dbReference type="Pfam" id="PF00150"/>
    </source>
</evidence>
<dbReference type="Proteomes" id="UP000230790">
    <property type="component" value="Unassembled WGS sequence"/>
</dbReference>
<reference evidence="6 7" key="1">
    <citation type="submission" date="2017-11" db="EMBL/GenBank/DDBJ databases">
        <title>Evolution of Phototrophy in the Chloroflexi Phylum Driven by Horizontal Gene Transfer.</title>
        <authorList>
            <person name="Ward L.M."/>
            <person name="Hemp J."/>
            <person name="Shih P.M."/>
            <person name="Mcglynn S.E."/>
            <person name="Fischer W."/>
        </authorList>
    </citation>
    <scope>NUCLEOTIDE SEQUENCE [LARGE SCALE GENOMIC DNA]</scope>
    <source>
        <strain evidence="6">JP3_7</strain>
    </source>
</reference>
<dbReference type="SUPFAM" id="SSF51445">
    <property type="entry name" value="(Trans)glycosidases"/>
    <property type="match status" value="1"/>
</dbReference>
<evidence type="ECO:0000313" key="6">
    <source>
        <dbReference type="EMBL" id="PJF47669.1"/>
    </source>
</evidence>
<gene>
    <name evidence="6" type="ORF">CUN48_07445</name>
</gene>
<dbReference type="InterPro" id="IPR001547">
    <property type="entry name" value="Glyco_hydro_5"/>
</dbReference>
<name>A0A2M8QCY6_9CHLR</name>
<dbReference type="Gene3D" id="3.20.20.80">
    <property type="entry name" value="Glycosidases"/>
    <property type="match status" value="1"/>
</dbReference>
<dbReference type="PROSITE" id="PS00659">
    <property type="entry name" value="GLYCOSYL_HYDROL_F5"/>
    <property type="match status" value="1"/>
</dbReference>
<dbReference type="GO" id="GO:0009986">
    <property type="term" value="C:cell surface"/>
    <property type="evidence" value="ECO:0007669"/>
    <property type="project" value="TreeGrafter"/>
</dbReference>
<evidence type="ECO:0000256" key="3">
    <source>
        <dbReference type="ARBA" id="ARBA00023295"/>
    </source>
</evidence>
<sequence>MPIDPFEQAKRLGRGVNFGNALDAPNEGDWGVVLREEYFAFVRELGFDTVRVPIRWSAHALREPPYSISPKFFERVDWVIKNALAQDLNVVINVHHYEELFEDVQGERERFLALWNQIARRYRKLPAEVVFEVLNEPHGKLTPGLWQRLFEEALTVIRSTNPQRNVVFTGANWGTLNALIGSKPPADPHLIATFHYYEPVAFTHQGAEWTEGSNAWIGTTWVGNGTQRAQIEFDFDRVVRWAKANKVPLWMGEFGAYGRYADLESRVRWTEHVARTAEARGISWAYWEFGSGFGFYDIANRQWSEPLIKALLP</sequence>
<dbReference type="FunFam" id="3.20.20.80:FF:000189">
    <property type="entry name" value="Endoglucanase"/>
    <property type="match status" value="1"/>
</dbReference>
<feature type="domain" description="Glycoside hydrolase family 5" evidence="5">
    <location>
        <begin position="30"/>
        <end position="290"/>
    </location>
</feature>
<proteinExistence type="inferred from homology"/>
<dbReference type="EMBL" id="PGTN01000039">
    <property type="protein sequence ID" value="PJF47669.1"/>
    <property type="molecule type" value="Genomic_DNA"/>
</dbReference>
<dbReference type="InterPro" id="IPR050386">
    <property type="entry name" value="Glycosyl_hydrolase_5"/>
</dbReference>
<comment type="similarity">
    <text evidence="4">Belongs to the glycosyl hydrolase 5 (cellulase A) family.</text>
</comment>
<accession>A0A2M8QCY6</accession>